<accession>A0A0F9GRU9</accession>
<organism evidence="1">
    <name type="scientific">marine sediment metagenome</name>
    <dbReference type="NCBI Taxonomy" id="412755"/>
    <lineage>
        <taxon>unclassified sequences</taxon>
        <taxon>metagenomes</taxon>
        <taxon>ecological metagenomes</taxon>
    </lineage>
</organism>
<dbReference type="EMBL" id="LAZR01027414">
    <property type="protein sequence ID" value="KKL65807.1"/>
    <property type="molecule type" value="Genomic_DNA"/>
</dbReference>
<proteinExistence type="predicted"/>
<reference evidence="1" key="1">
    <citation type="journal article" date="2015" name="Nature">
        <title>Complex archaea that bridge the gap between prokaryotes and eukaryotes.</title>
        <authorList>
            <person name="Spang A."/>
            <person name="Saw J.H."/>
            <person name="Jorgensen S.L."/>
            <person name="Zaremba-Niedzwiedzka K."/>
            <person name="Martijn J."/>
            <person name="Lind A.E."/>
            <person name="van Eijk R."/>
            <person name="Schleper C."/>
            <person name="Guy L."/>
            <person name="Ettema T.J."/>
        </authorList>
    </citation>
    <scope>NUCLEOTIDE SEQUENCE</scope>
</reference>
<dbReference type="AlphaFoldDB" id="A0A0F9GRU9"/>
<protein>
    <submittedName>
        <fullName evidence="1">Uncharacterized protein</fullName>
    </submittedName>
</protein>
<name>A0A0F9GRU9_9ZZZZ</name>
<gene>
    <name evidence="1" type="ORF">LCGC14_2151280</name>
</gene>
<sequence>KLTRDHCAGLREVVRPYNEIELDPRIVEDFCERLYLAYYALEADPDLEAIGFPISHDEVMVINHFVSAEDGGWSAELLHQTRQALYEQSTGKDAVRLASSEETHALFQDTALEGDNLPTVPEKS</sequence>
<evidence type="ECO:0000313" key="1">
    <source>
        <dbReference type="EMBL" id="KKL65807.1"/>
    </source>
</evidence>
<feature type="non-terminal residue" evidence="1">
    <location>
        <position position="1"/>
    </location>
</feature>
<comment type="caution">
    <text evidence="1">The sequence shown here is derived from an EMBL/GenBank/DDBJ whole genome shotgun (WGS) entry which is preliminary data.</text>
</comment>